<evidence type="ECO:0000256" key="2">
    <source>
        <dbReference type="ARBA" id="ARBA00022679"/>
    </source>
</evidence>
<dbReference type="InterPro" id="IPR011009">
    <property type="entry name" value="Kinase-like_dom_sf"/>
</dbReference>
<gene>
    <name evidence="7" type="ORF">C1645_662381</name>
</gene>
<dbReference type="Pfam" id="PF00069">
    <property type="entry name" value="Pkinase"/>
    <property type="match status" value="1"/>
</dbReference>
<protein>
    <submittedName>
        <fullName evidence="7">Kinase-like domain-containing protein</fullName>
    </submittedName>
</protein>
<dbReference type="GO" id="GO:0005524">
    <property type="term" value="F:ATP binding"/>
    <property type="evidence" value="ECO:0007669"/>
    <property type="project" value="UniProtKB-KW"/>
</dbReference>
<dbReference type="GO" id="GO:0004674">
    <property type="term" value="F:protein serine/threonine kinase activity"/>
    <property type="evidence" value="ECO:0007669"/>
    <property type="project" value="UniProtKB-KW"/>
</dbReference>
<keyword evidence="5" id="KW-0067">ATP-binding</keyword>
<evidence type="ECO:0000259" key="6">
    <source>
        <dbReference type="PROSITE" id="PS50011"/>
    </source>
</evidence>
<dbReference type="PROSITE" id="PS50011">
    <property type="entry name" value="PROTEIN_KINASE_DOM"/>
    <property type="match status" value="1"/>
</dbReference>
<evidence type="ECO:0000256" key="3">
    <source>
        <dbReference type="ARBA" id="ARBA00022741"/>
    </source>
</evidence>
<accession>A0A397SHY6</accession>
<dbReference type="OrthoDB" id="2418780at2759"/>
<evidence type="ECO:0000256" key="1">
    <source>
        <dbReference type="ARBA" id="ARBA00022527"/>
    </source>
</evidence>
<name>A0A397SHY6_9GLOM</name>
<keyword evidence="2" id="KW-0808">Transferase</keyword>
<evidence type="ECO:0000313" key="7">
    <source>
        <dbReference type="EMBL" id="RIA82104.1"/>
    </source>
</evidence>
<dbReference type="STRING" id="658196.A0A397SHY6"/>
<feature type="non-terminal residue" evidence="7">
    <location>
        <position position="1"/>
    </location>
</feature>
<feature type="non-terminal residue" evidence="7">
    <location>
        <position position="97"/>
    </location>
</feature>
<dbReference type="EMBL" id="QKYT01000704">
    <property type="protein sequence ID" value="RIA82104.1"/>
    <property type="molecule type" value="Genomic_DNA"/>
</dbReference>
<keyword evidence="1" id="KW-0723">Serine/threonine-protein kinase</keyword>
<organism evidence="7 8">
    <name type="scientific">Glomus cerebriforme</name>
    <dbReference type="NCBI Taxonomy" id="658196"/>
    <lineage>
        <taxon>Eukaryota</taxon>
        <taxon>Fungi</taxon>
        <taxon>Fungi incertae sedis</taxon>
        <taxon>Mucoromycota</taxon>
        <taxon>Glomeromycotina</taxon>
        <taxon>Glomeromycetes</taxon>
        <taxon>Glomerales</taxon>
        <taxon>Glomeraceae</taxon>
        <taxon>Glomus</taxon>
    </lineage>
</organism>
<dbReference type="PANTHER" id="PTHR24351">
    <property type="entry name" value="RIBOSOMAL PROTEIN S6 KINASE"/>
    <property type="match status" value="1"/>
</dbReference>
<sequence length="97" mass="10675">RCLNILGEAAEGLQRIHEHGFIHRDVHSGNFLVGKPEETNALLTDLGLCRPANVTEKETLFGVLPFMAPELLHGGEYTQSTDVYGFSMVMYELASGI</sequence>
<evidence type="ECO:0000256" key="4">
    <source>
        <dbReference type="ARBA" id="ARBA00022777"/>
    </source>
</evidence>
<dbReference type="SUPFAM" id="SSF56112">
    <property type="entry name" value="Protein kinase-like (PK-like)"/>
    <property type="match status" value="1"/>
</dbReference>
<feature type="domain" description="Protein kinase" evidence="6">
    <location>
        <begin position="1"/>
        <end position="97"/>
    </location>
</feature>
<reference evidence="7 8" key="1">
    <citation type="submission" date="2018-06" db="EMBL/GenBank/DDBJ databases">
        <title>Comparative genomics reveals the genomic features of Rhizophagus irregularis, R. cerebriforme, R. diaphanum and Gigaspora rosea, and their symbiotic lifestyle signature.</title>
        <authorList>
            <person name="Morin E."/>
            <person name="San Clemente H."/>
            <person name="Chen E.C.H."/>
            <person name="De La Providencia I."/>
            <person name="Hainaut M."/>
            <person name="Kuo A."/>
            <person name="Kohler A."/>
            <person name="Murat C."/>
            <person name="Tang N."/>
            <person name="Roy S."/>
            <person name="Loubradou J."/>
            <person name="Henrissat B."/>
            <person name="Grigoriev I.V."/>
            <person name="Corradi N."/>
            <person name="Roux C."/>
            <person name="Martin F.M."/>
        </authorList>
    </citation>
    <scope>NUCLEOTIDE SEQUENCE [LARGE SCALE GENOMIC DNA]</scope>
    <source>
        <strain evidence="7 8">DAOM 227022</strain>
    </source>
</reference>
<evidence type="ECO:0000313" key="8">
    <source>
        <dbReference type="Proteomes" id="UP000265703"/>
    </source>
</evidence>
<dbReference type="Gene3D" id="1.10.510.10">
    <property type="entry name" value="Transferase(Phosphotransferase) domain 1"/>
    <property type="match status" value="1"/>
</dbReference>
<dbReference type="InterPro" id="IPR000719">
    <property type="entry name" value="Prot_kinase_dom"/>
</dbReference>
<keyword evidence="3" id="KW-0547">Nucleotide-binding</keyword>
<dbReference type="Proteomes" id="UP000265703">
    <property type="component" value="Unassembled WGS sequence"/>
</dbReference>
<keyword evidence="8" id="KW-1185">Reference proteome</keyword>
<evidence type="ECO:0000256" key="5">
    <source>
        <dbReference type="ARBA" id="ARBA00022840"/>
    </source>
</evidence>
<comment type="caution">
    <text evidence="7">The sequence shown here is derived from an EMBL/GenBank/DDBJ whole genome shotgun (WGS) entry which is preliminary data.</text>
</comment>
<proteinExistence type="predicted"/>
<dbReference type="AlphaFoldDB" id="A0A397SHY6"/>
<keyword evidence="4 7" id="KW-0418">Kinase</keyword>